<name>A0AAN8KG90_PATCE</name>
<gene>
    <name evidence="1" type="ORF">SNE40_003370</name>
</gene>
<evidence type="ECO:0000313" key="2">
    <source>
        <dbReference type="Proteomes" id="UP001347796"/>
    </source>
</evidence>
<reference evidence="1 2" key="1">
    <citation type="submission" date="2024-01" db="EMBL/GenBank/DDBJ databases">
        <title>The genome of the rayed Mediterranean limpet Patella caerulea (Linnaeus, 1758).</title>
        <authorList>
            <person name="Anh-Thu Weber A."/>
            <person name="Halstead-Nussloch G."/>
        </authorList>
    </citation>
    <scope>NUCLEOTIDE SEQUENCE [LARGE SCALE GENOMIC DNA]</scope>
    <source>
        <strain evidence="1">AATW-2023a</strain>
        <tissue evidence="1">Whole specimen</tissue>
    </source>
</reference>
<proteinExistence type="predicted"/>
<dbReference type="AlphaFoldDB" id="A0AAN8KG90"/>
<sequence length="171" mass="19939">MMQMFMEQKRDKERREDLRLLREEQKLQREEMVAIIKAVSLQQTQQTRNIEYAIQRLSPPPSKNGSDSLSDPNVIDRRYEQYVKNAFEAGGCLQEGVKGITTESDIAIADENAQINVGKLTSFVDQYIFPRETSLKKEIRLQQAQIIENDFDQAHRLARTQYSTFSLRRLP</sequence>
<dbReference type="Proteomes" id="UP001347796">
    <property type="component" value="Unassembled WGS sequence"/>
</dbReference>
<comment type="caution">
    <text evidence="1">The sequence shown here is derived from an EMBL/GenBank/DDBJ whole genome shotgun (WGS) entry which is preliminary data.</text>
</comment>
<dbReference type="EMBL" id="JAZGQO010000002">
    <property type="protein sequence ID" value="KAK6191769.1"/>
    <property type="molecule type" value="Genomic_DNA"/>
</dbReference>
<organism evidence="1 2">
    <name type="scientific">Patella caerulea</name>
    <name type="common">Rayed Mediterranean limpet</name>
    <dbReference type="NCBI Taxonomy" id="87958"/>
    <lineage>
        <taxon>Eukaryota</taxon>
        <taxon>Metazoa</taxon>
        <taxon>Spiralia</taxon>
        <taxon>Lophotrochozoa</taxon>
        <taxon>Mollusca</taxon>
        <taxon>Gastropoda</taxon>
        <taxon>Patellogastropoda</taxon>
        <taxon>Patelloidea</taxon>
        <taxon>Patellidae</taxon>
        <taxon>Patella</taxon>
    </lineage>
</organism>
<keyword evidence="2" id="KW-1185">Reference proteome</keyword>
<protein>
    <submittedName>
        <fullName evidence="1">Uncharacterized protein</fullName>
    </submittedName>
</protein>
<accession>A0AAN8KG90</accession>
<evidence type="ECO:0000313" key="1">
    <source>
        <dbReference type="EMBL" id="KAK6191769.1"/>
    </source>
</evidence>